<accession>A0A5C5V784</accession>
<evidence type="ECO:0000313" key="2">
    <source>
        <dbReference type="Proteomes" id="UP000318878"/>
    </source>
</evidence>
<dbReference type="EMBL" id="SJPF01000002">
    <property type="protein sequence ID" value="TWT34444.1"/>
    <property type="molecule type" value="Genomic_DNA"/>
</dbReference>
<reference evidence="1 2" key="1">
    <citation type="submission" date="2019-02" db="EMBL/GenBank/DDBJ databases">
        <title>Deep-cultivation of Planctomycetes and their phenomic and genomic characterization uncovers novel biology.</title>
        <authorList>
            <person name="Wiegand S."/>
            <person name="Jogler M."/>
            <person name="Boedeker C."/>
            <person name="Pinto D."/>
            <person name="Vollmers J."/>
            <person name="Rivas-Marin E."/>
            <person name="Kohn T."/>
            <person name="Peeters S.H."/>
            <person name="Heuer A."/>
            <person name="Rast P."/>
            <person name="Oberbeckmann S."/>
            <person name="Bunk B."/>
            <person name="Jeske O."/>
            <person name="Meyerdierks A."/>
            <person name="Storesund J.E."/>
            <person name="Kallscheuer N."/>
            <person name="Luecker S."/>
            <person name="Lage O.M."/>
            <person name="Pohl T."/>
            <person name="Merkel B.J."/>
            <person name="Hornburger P."/>
            <person name="Mueller R.-W."/>
            <person name="Bruemmer F."/>
            <person name="Labrenz M."/>
            <person name="Spormann A.M."/>
            <person name="Op Den Camp H."/>
            <person name="Overmann J."/>
            <person name="Amann R."/>
            <person name="Jetten M.S.M."/>
            <person name="Mascher T."/>
            <person name="Medema M.H."/>
            <person name="Devos D.P."/>
            <person name="Kaster A.-K."/>
            <person name="Ovreas L."/>
            <person name="Rohde M."/>
            <person name="Galperin M.Y."/>
            <person name="Jogler C."/>
        </authorList>
    </citation>
    <scope>NUCLEOTIDE SEQUENCE [LARGE SCALE GENOMIC DNA]</scope>
    <source>
        <strain evidence="1 2">Enr8</strain>
    </source>
</reference>
<organism evidence="1 2">
    <name type="scientific">Blastopirellula retiformator</name>
    <dbReference type="NCBI Taxonomy" id="2527970"/>
    <lineage>
        <taxon>Bacteria</taxon>
        <taxon>Pseudomonadati</taxon>
        <taxon>Planctomycetota</taxon>
        <taxon>Planctomycetia</taxon>
        <taxon>Pirellulales</taxon>
        <taxon>Pirellulaceae</taxon>
        <taxon>Blastopirellula</taxon>
    </lineage>
</organism>
<evidence type="ECO:0000313" key="1">
    <source>
        <dbReference type="EMBL" id="TWT34444.1"/>
    </source>
</evidence>
<protein>
    <submittedName>
        <fullName evidence="1">Uncharacterized protein</fullName>
    </submittedName>
</protein>
<dbReference type="Proteomes" id="UP000318878">
    <property type="component" value="Unassembled WGS sequence"/>
</dbReference>
<comment type="caution">
    <text evidence="1">The sequence shown here is derived from an EMBL/GenBank/DDBJ whole genome shotgun (WGS) entry which is preliminary data.</text>
</comment>
<name>A0A5C5V784_9BACT</name>
<sequence>MRKFPKPWFRPKRGLWYVTLNGRQVNLGPDKEAAFEQYKQLLAEPNNYNSASDFIAADRIKELYGIDPTSS</sequence>
<dbReference type="AlphaFoldDB" id="A0A5C5V784"/>
<gene>
    <name evidence="1" type="ORF">Enr8_18520</name>
</gene>
<keyword evidence="2" id="KW-1185">Reference proteome</keyword>
<dbReference type="RefSeq" id="WP_146430702.1">
    <property type="nucleotide sequence ID" value="NZ_SJPF01000002.1"/>
</dbReference>
<dbReference type="OrthoDB" id="96503at203682"/>
<proteinExistence type="predicted"/>